<comment type="catalytic activity">
    <reaction evidence="11 13">
        <text>L-threonyl-[protein] + ATP = O-phospho-L-threonyl-[protein] + ADP + H(+)</text>
        <dbReference type="Rhea" id="RHEA:46608"/>
        <dbReference type="Rhea" id="RHEA-COMP:11060"/>
        <dbReference type="Rhea" id="RHEA-COMP:11605"/>
        <dbReference type="ChEBI" id="CHEBI:15378"/>
        <dbReference type="ChEBI" id="CHEBI:30013"/>
        <dbReference type="ChEBI" id="CHEBI:30616"/>
        <dbReference type="ChEBI" id="CHEBI:61977"/>
        <dbReference type="ChEBI" id="CHEBI:456216"/>
        <dbReference type="EC" id="2.7.11.1"/>
    </reaction>
</comment>
<evidence type="ECO:0000256" key="5">
    <source>
        <dbReference type="ARBA" id="ARBA00022741"/>
    </source>
</evidence>
<evidence type="ECO:0000256" key="12">
    <source>
        <dbReference type="ARBA" id="ARBA00048679"/>
    </source>
</evidence>
<feature type="domain" description="PI3K/PI4K catalytic" evidence="14">
    <location>
        <begin position="2429"/>
        <end position="2742"/>
    </location>
</feature>
<keyword evidence="7 13" id="KW-0418">Kinase</keyword>
<dbReference type="InterPro" id="IPR003152">
    <property type="entry name" value="FATC_dom"/>
</dbReference>
<dbReference type="SMART" id="SM01343">
    <property type="entry name" value="FATC"/>
    <property type="match status" value="1"/>
</dbReference>
<dbReference type="GO" id="GO:0005524">
    <property type="term" value="F:ATP binding"/>
    <property type="evidence" value="ECO:0007669"/>
    <property type="project" value="UniProtKB-KW"/>
</dbReference>
<evidence type="ECO:0000313" key="17">
    <source>
        <dbReference type="EMBL" id="CAH0725815.1"/>
    </source>
</evidence>
<organism evidence="17 18">
    <name type="scientific">Brenthis ino</name>
    <name type="common">lesser marbled fritillary</name>
    <dbReference type="NCBI Taxonomy" id="405034"/>
    <lineage>
        <taxon>Eukaryota</taxon>
        <taxon>Metazoa</taxon>
        <taxon>Ecdysozoa</taxon>
        <taxon>Arthropoda</taxon>
        <taxon>Hexapoda</taxon>
        <taxon>Insecta</taxon>
        <taxon>Pterygota</taxon>
        <taxon>Neoptera</taxon>
        <taxon>Endopterygota</taxon>
        <taxon>Lepidoptera</taxon>
        <taxon>Glossata</taxon>
        <taxon>Ditrysia</taxon>
        <taxon>Papilionoidea</taxon>
        <taxon>Nymphalidae</taxon>
        <taxon>Heliconiinae</taxon>
        <taxon>Argynnini</taxon>
        <taxon>Brenthis</taxon>
    </lineage>
</organism>
<proteinExistence type="inferred from homology"/>
<dbReference type="Proteomes" id="UP000838878">
    <property type="component" value="Chromosome 5"/>
</dbReference>
<dbReference type="SMART" id="SM01342">
    <property type="entry name" value="TAN"/>
    <property type="match status" value="1"/>
</dbReference>
<comment type="subcellular location">
    <subcellularLocation>
        <location evidence="1 13">Nucleus</location>
    </subcellularLocation>
</comment>
<evidence type="ECO:0000256" key="10">
    <source>
        <dbReference type="ARBA" id="ARBA00023306"/>
    </source>
</evidence>
<keyword evidence="9 13" id="KW-0539">Nucleus</keyword>
<dbReference type="InterPro" id="IPR014009">
    <property type="entry name" value="PIK_FAT"/>
</dbReference>
<dbReference type="InterPro" id="IPR038980">
    <property type="entry name" value="ATM_plant"/>
</dbReference>
<dbReference type="PROSITE" id="PS00916">
    <property type="entry name" value="PI3_4_KINASE_2"/>
    <property type="match status" value="1"/>
</dbReference>
<evidence type="ECO:0000259" key="15">
    <source>
        <dbReference type="PROSITE" id="PS51189"/>
    </source>
</evidence>
<feature type="domain" description="FAT" evidence="15">
    <location>
        <begin position="1922"/>
        <end position="2327"/>
    </location>
</feature>
<evidence type="ECO:0000256" key="1">
    <source>
        <dbReference type="ARBA" id="ARBA00004123"/>
    </source>
</evidence>
<dbReference type="EC" id="2.7.11.1" evidence="13"/>
<keyword evidence="18" id="KW-1185">Reference proteome</keyword>
<dbReference type="PANTHER" id="PTHR37079:SF4">
    <property type="entry name" value="SERINE_THREONINE-PROTEIN KINASE ATM"/>
    <property type="match status" value="1"/>
</dbReference>
<evidence type="ECO:0000259" key="16">
    <source>
        <dbReference type="PROSITE" id="PS51190"/>
    </source>
</evidence>
<keyword evidence="10" id="KW-0131">Cell cycle</keyword>
<dbReference type="InterPro" id="IPR000403">
    <property type="entry name" value="PI3/4_kinase_cat_dom"/>
</dbReference>
<dbReference type="InterPro" id="IPR003151">
    <property type="entry name" value="PIK-rel_kinase_FAT"/>
</dbReference>
<keyword evidence="5 13" id="KW-0547">Nucleotide-binding</keyword>
<dbReference type="GO" id="GO:0004674">
    <property type="term" value="F:protein serine/threonine kinase activity"/>
    <property type="evidence" value="ECO:0007669"/>
    <property type="project" value="UniProtKB-KW"/>
</dbReference>
<dbReference type="InterPro" id="IPR021668">
    <property type="entry name" value="TAN"/>
</dbReference>
<evidence type="ECO:0000256" key="3">
    <source>
        <dbReference type="ARBA" id="ARBA00022527"/>
    </source>
</evidence>
<reference evidence="17" key="1">
    <citation type="submission" date="2021-12" db="EMBL/GenBank/DDBJ databases">
        <authorList>
            <person name="Martin H S."/>
        </authorList>
    </citation>
    <scope>NUCLEOTIDE SEQUENCE</scope>
</reference>
<dbReference type="InterPro" id="IPR016024">
    <property type="entry name" value="ARM-type_fold"/>
</dbReference>
<evidence type="ECO:0000259" key="14">
    <source>
        <dbReference type="PROSITE" id="PS50290"/>
    </source>
</evidence>
<keyword evidence="8 13" id="KW-0067">ATP-binding</keyword>
<dbReference type="PROSITE" id="PS51189">
    <property type="entry name" value="FAT"/>
    <property type="match status" value="1"/>
</dbReference>
<evidence type="ECO:0000256" key="2">
    <source>
        <dbReference type="ARBA" id="ARBA00010769"/>
    </source>
</evidence>
<dbReference type="CDD" id="cd05171">
    <property type="entry name" value="PIKKc_ATM"/>
    <property type="match status" value="1"/>
</dbReference>
<dbReference type="InterPro" id="IPR036940">
    <property type="entry name" value="PI3/4_kinase_cat_sf"/>
</dbReference>
<dbReference type="GO" id="GO:0005634">
    <property type="term" value="C:nucleus"/>
    <property type="evidence" value="ECO:0007669"/>
    <property type="project" value="UniProtKB-SubCell"/>
</dbReference>
<dbReference type="GO" id="GO:0006281">
    <property type="term" value="P:DNA repair"/>
    <property type="evidence" value="ECO:0007669"/>
    <property type="project" value="InterPro"/>
</dbReference>
<keyword evidence="3 13" id="KW-0723">Serine/threonine-protein kinase</keyword>
<evidence type="ECO:0000256" key="8">
    <source>
        <dbReference type="ARBA" id="ARBA00022840"/>
    </source>
</evidence>
<gene>
    <name evidence="17" type="ORF">BINO364_LOCUS11360</name>
</gene>
<dbReference type="EMBL" id="OV170225">
    <property type="protein sequence ID" value="CAH0725815.1"/>
    <property type="molecule type" value="Genomic_DNA"/>
</dbReference>
<dbReference type="InterPro" id="IPR044107">
    <property type="entry name" value="PIKKc_ATM"/>
</dbReference>
<dbReference type="InterPro" id="IPR018936">
    <property type="entry name" value="PI3/4_kinase_CS"/>
</dbReference>
<dbReference type="PROSITE" id="PS50290">
    <property type="entry name" value="PI3_4_KINASE_3"/>
    <property type="match status" value="1"/>
</dbReference>
<keyword evidence="4 13" id="KW-0808">Transferase</keyword>
<evidence type="ECO:0000256" key="7">
    <source>
        <dbReference type="ARBA" id="ARBA00022777"/>
    </source>
</evidence>
<evidence type="ECO:0000256" key="6">
    <source>
        <dbReference type="ARBA" id="ARBA00022763"/>
    </source>
</evidence>
<dbReference type="SMART" id="SM00146">
    <property type="entry name" value="PI3Kc"/>
    <property type="match status" value="1"/>
</dbReference>
<dbReference type="SUPFAM" id="SSF48371">
    <property type="entry name" value="ARM repeat"/>
    <property type="match status" value="2"/>
</dbReference>
<dbReference type="PROSITE" id="PS51190">
    <property type="entry name" value="FATC"/>
    <property type="match status" value="1"/>
</dbReference>
<name>A0A8J9VRR0_9NEOP</name>
<dbReference type="InterPro" id="IPR011009">
    <property type="entry name" value="Kinase-like_dom_sf"/>
</dbReference>
<dbReference type="FunFam" id="3.30.1010.10:FF:000023">
    <property type="entry name" value="Serine/threonine-protein kinase ATM"/>
    <property type="match status" value="1"/>
</dbReference>
<sequence length="2769" mass="316581">MTEELLRGLCSGLISVRATERKKNAESLKEFLNRNAGPSFLTNNTLKKSGYTWNHLFNDINDYIMKETEKYETAKTFHTVTAPLCTSLLHLCVAGANKGRAYIKCERITEASLNILNDSRLRKAIGDAYLILLYKHVLPYDYYLGYITPSTWDSLLDVSISACLTDNSSLDELVKIRLLLFIVKNARNCCQFAIPLRDSLSRVKKYFLKIYNDKKVQEFIMEIIVLLIDSLYVECRLTICEFTESLLPIIFKFYEASMVDKKKVLLFKLLRMVITIHHPLGGNKSMEGFLANCWETWRRLLQGILEIVCMEINCVQRMRKQNEIIFQCRDFYYVASSAFYQTFDSVDRAIELEEAGTSAKKQKLSFNKNKSFSDLLEELRINSDPWIGIILMYVKHYSFSISFEDHLSLLTILEGVITSNNKHVNWDCMQDLTCFVIQKIMSHPEYKENCNTLSSFWSVCVRNATIANTSHKAIHTIMHFILNVTPLKYHNIQPLLATYIDKGMPVNDHSLMTINILFNKFYRKSCNLEDRKRYFAWLTQSSLLPLNCEITSEFLIRLLCNENFPTKIRCKLNSEHPDVYNVIFFHMGKSILYNEFEYEILSSNLSTKDTFELFEINSDMYNIIVAYLEQNLVNCTNGLMNDDIRCIDYVKHITAIVTFLDTLLKCHLKTINEIKAMPLYTVCCNAFKNIYRSLTETLKSEIQVRDKIALVKAVQNVLLNEYSYILNVVTRKYINEECFHCIYKIISQDVTSDDADMYEDDVEFNAVGLKQNCMYLISAYCRKHSDYTDELVKRVLDNDLYNFGISAEVDCAIQCITILIDGVVEGSCLESIFSLMQDMCRILFRSTTATRGILRTLLSILESIWSQGDDLMRQNCLIMIKSYLQRCQKMPPDVAALVYECVAKVIRLNKGQDADLHSFFTEALTGSIVGDNHCIRLYSCHLLTVIAETYGDDDIKSLSDHLSNIFKINVSDQNQTILRDESMNRALTVLRCFYLLGTTKTSSIHDFIFKVLLFENEKSMDKKIVKKVLNMLTQTVMSTTINDYMNNNILRILSYWFGKNKTFESLPIYLFGFENMDDFMEKHMKWLVSTDALWRTNGVVTDSSVIKRIKVQTQKSDADIIEISFCNIITLCLPYVVMEKYNLENERQHLKIAKSAIKIFQSTRLILKNEKWSNLFVENLGELIYLTAKQVWDVPEASKLFKLNLQNEADSYTYSKHVFSAILKYFGELIDENIMPYLCKDQPLLILNILFKLWDNVLVEKVFDFKGCALHAYLSFVESIPLGYSSDALYCNFLFASFTYAIKNSENKREVQIFVEGLRVIISKIINHAPKTIDKVQKSNISNVVSVLNIKMEKGYYEECDSLLKYLTKDMKDDINESIDVIDCINLMTHDVETNITKYEFSNKLKAYMLSLSSASLSTITRMCQFLKENKSFVMELYTDVDSKGFSENCKTSLIHQVVFTLTNLLKTSTEEKIIIEACNCLAEVCTYDLKTLVTVPPPDTRSIMDLSPKQYFANLVLESLLKHIFDEDPIVSKKITHALSDLLKYRDGQLALEMAGVDKAILQSLSAVDCQIYAEYKIDNSKFDNYNAEEFWVPNNNESHLEWIARITAALLDLIVSSSNYLKYIRSVCIVKPTFCWKIMPALMGLILTCSTSIHLNIFSEQIKKVFEYICEKSYTSSENSEDSNILKESHKLNMDDKMIVEYMLSIVDFVRLQTTHYKTSARKRPWNATQHLQLEYSRVARAAAAAQQHWPALYYGELHAARHGPARLQDVFRRSYVAIGEIDAVDGCGIEHLTSEQEKRKHLMSTGQYADALLLHDIALSRSHAGAPSRSHAAGAVACLHRAGMHHLALRYIHSYPENEDLDDIKYDCLSYLGDWSDFVDTTELETKSKQGAKQKSIIKAMRYACLKDCINIQPTIETVIKLENSLNRAKLAAAKFCQNLNMENCQSVYKVVGYLHLFRDIENYFSVRCDKKSVSSLIEEWKVDNLPAFNDFKHLEPLISQRSLLLENIAKTDSIFLSSVNDLQLQYAELGLKNNRIQMAQRLVAAVKTDETSMKVVLLESQISWAKGHKDIALSLLRSVVSQTSEDPKLTAISLRQYGLWMSECKRESSSDIHEYLKKSLEALSGNDDVDTRLKVYYDIAKFADAEYKQVVAYMESSVFENKVKCVESMKGTAESLKTSQQTVTRDEDRAYLRVKYRVNYAFGELDEAEIASTRAEKENFLKLAMRYYLLSLKQSDENDLSIFRVISLWLDNIDFDFEDEEFDFSELLHAIPSWKFIAVLPQLAPRLSNDSTTFAEHLRNIMMRCASEHPHHTLPILFSLKNSDKGEGGAGAGAEPRVRAAAAALRRLAERAPLATLVHQMDLICDATISFAYCVPKSKDLKPQAVPKSEAISRLRDLNAIPVPTDTVAIRKDCDYSHLSTLKSFENYFELVGGVNYPKKISCMSSDGKKRILLIKGKDDMRQDAVMQQVFNIVNTLLEKNPITRRNKLLIRTYKVVPLSRRAGVLQWCAGTVPLGAYLVAAHAKYRPEDITPTAARNKLKACHDSRKSNKHKLEVFKEILKVFKPVFHYFFTEHYLDPVTWYERRLAYTKSVAASSMVGYILGIGDRHVYNILIDKTTAEVIHIDFGIAFDQGKTLPTPETIPFRLTQDIIAGFGSNGVEGSFRRCCEKTLQLLRDNQETLLTILEVLLCDPLYLWTVPTTPNANTSRGGGGGEGGLAARALRAVGGKLCGARVSVPGHVAQLLRAAAAPANLARLFPGWQPYM</sequence>
<dbReference type="Pfam" id="PF02260">
    <property type="entry name" value="FATC"/>
    <property type="match status" value="1"/>
</dbReference>
<evidence type="ECO:0000256" key="11">
    <source>
        <dbReference type="ARBA" id="ARBA00047899"/>
    </source>
</evidence>
<evidence type="ECO:0000256" key="4">
    <source>
        <dbReference type="ARBA" id="ARBA00022679"/>
    </source>
</evidence>
<dbReference type="Gene3D" id="1.10.1070.11">
    <property type="entry name" value="Phosphatidylinositol 3-/4-kinase, catalytic domain"/>
    <property type="match status" value="1"/>
</dbReference>
<dbReference type="Pfam" id="PF02259">
    <property type="entry name" value="FAT"/>
    <property type="match status" value="1"/>
</dbReference>
<comment type="catalytic activity">
    <reaction evidence="12">
        <text>L-seryl-[protein] + ATP = O-phospho-L-seryl-[protein] + ADP + H(+)</text>
        <dbReference type="Rhea" id="RHEA:17989"/>
        <dbReference type="Rhea" id="RHEA-COMP:9863"/>
        <dbReference type="Rhea" id="RHEA-COMP:11604"/>
        <dbReference type="ChEBI" id="CHEBI:15378"/>
        <dbReference type="ChEBI" id="CHEBI:29999"/>
        <dbReference type="ChEBI" id="CHEBI:30616"/>
        <dbReference type="ChEBI" id="CHEBI:83421"/>
        <dbReference type="ChEBI" id="CHEBI:456216"/>
        <dbReference type="EC" id="2.7.11.1"/>
    </reaction>
</comment>
<protein>
    <recommendedName>
        <fullName evidence="13">non-specific serine/threonine protein kinase</fullName>
        <ecNumber evidence="13">2.7.11.1</ecNumber>
    </recommendedName>
</protein>
<dbReference type="Pfam" id="PF00454">
    <property type="entry name" value="PI3_PI4_kinase"/>
    <property type="match status" value="1"/>
</dbReference>
<dbReference type="SUPFAM" id="SSF56112">
    <property type="entry name" value="Protein kinase-like (PK-like)"/>
    <property type="match status" value="1"/>
</dbReference>
<evidence type="ECO:0000256" key="9">
    <source>
        <dbReference type="ARBA" id="ARBA00023242"/>
    </source>
</evidence>
<evidence type="ECO:0000256" key="13">
    <source>
        <dbReference type="RuleBase" id="RU365027"/>
    </source>
</evidence>
<feature type="domain" description="FATC" evidence="16">
    <location>
        <begin position="2737"/>
        <end position="2769"/>
    </location>
</feature>
<dbReference type="PROSITE" id="PS00915">
    <property type="entry name" value="PI3_4_KINASE_1"/>
    <property type="match status" value="1"/>
</dbReference>
<evidence type="ECO:0000313" key="18">
    <source>
        <dbReference type="Proteomes" id="UP000838878"/>
    </source>
</evidence>
<feature type="non-terminal residue" evidence="17">
    <location>
        <position position="2769"/>
    </location>
</feature>
<keyword evidence="6 13" id="KW-0227">DNA damage</keyword>
<dbReference type="Gene3D" id="3.30.1010.10">
    <property type="entry name" value="Phosphatidylinositol 3-kinase Catalytic Subunit, Chain A, domain 4"/>
    <property type="match status" value="1"/>
</dbReference>
<dbReference type="OrthoDB" id="381190at2759"/>
<accession>A0A8J9VRR0</accession>
<dbReference type="PANTHER" id="PTHR37079">
    <property type="entry name" value="SERINE/THREONINE-PROTEIN KINASE ATM"/>
    <property type="match status" value="1"/>
</dbReference>
<dbReference type="Pfam" id="PF11640">
    <property type="entry name" value="TAN"/>
    <property type="match status" value="1"/>
</dbReference>
<comment type="similarity">
    <text evidence="2 13">Belongs to the PI3/PI4-kinase family. ATM subfamily.</text>
</comment>